<feature type="region of interest" description="Disordered" evidence="1">
    <location>
        <begin position="35"/>
        <end position="80"/>
    </location>
</feature>
<keyword evidence="3" id="KW-1185">Reference proteome</keyword>
<proteinExistence type="predicted"/>
<evidence type="ECO:0000313" key="3">
    <source>
        <dbReference type="Proteomes" id="UP000887013"/>
    </source>
</evidence>
<evidence type="ECO:0000313" key="2">
    <source>
        <dbReference type="EMBL" id="GFU22385.1"/>
    </source>
</evidence>
<dbReference type="AlphaFoldDB" id="A0A8X6QJM0"/>
<gene>
    <name evidence="2" type="ORF">NPIL_334771</name>
</gene>
<reference evidence="2" key="1">
    <citation type="submission" date="2020-08" db="EMBL/GenBank/DDBJ databases">
        <title>Multicomponent nature underlies the extraordinary mechanical properties of spider dragline silk.</title>
        <authorList>
            <person name="Kono N."/>
            <person name="Nakamura H."/>
            <person name="Mori M."/>
            <person name="Yoshida Y."/>
            <person name="Ohtoshi R."/>
            <person name="Malay A.D."/>
            <person name="Moran D.A.P."/>
            <person name="Tomita M."/>
            <person name="Numata K."/>
            <person name="Arakawa K."/>
        </authorList>
    </citation>
    <scope>NUCLEOTIDE SEQUENCE</scope>
</reference>
<organism evidence="2 3">
    <name type="scientific">Nephila pilipes</name>
    <name type="common">Giant wood spider</name>
    <name type="synonym">Nephila maculata</name>
    <dbReference type="NCBI Taxonomy" id="299642"/>
    <lineage>
        <taxon>Eukaryota</taxon>
        <taxon>Metazoa</taxon>
        <taxon>Ecdysozoa</taxon>
        <taxon>Arthropoda</taxon>
        <taxon>Chelicerata</taxon>
        <taxon>Arachnida</taxon>
        <taxon>Araneae</taxon>
        <taxon>Araneomorphae</taxon>
        <taxon>Entelegynae</taxon>
        <taxon>Araneoidea</taxon>
        <taxon>Nephilidae</taxon>
        <taxon>Nephila</taxon>
    </lineage>
</organism>
<evidence type="ECO:0000256" key="1">
    <source>
        <dbReference type="SAM" id="MobiDB-lite"/>
    </source>
</evidence>
<comment type="caution">
    <text evidence="2">The sequence shown here is derived from an EMBL/GenBank/DDBJ whole genome shotgun (WGS) entry which is preliminary data.</text>
</comment>
<accession>A0A8X6QJM0</accession>
<dbReference type="EMBL" id="BMAW01031705">
    <property type="protein sequence ID" value="GFU22385.1"/>
    <property type="molecule type" value="Genomic_DNA"/>
</dbReference>
<dbReference type="Proteomes" id="UP000887013">
    <property type="component" value="Unassembled WGS sequence"/>
</dbReference>
<sequence length="131" mass="14689">MSAEREDIDASLSGIVRSAVSLQISTILNRNNGHSTVNLCEKNRKDEQQVVGESTASASAKEDLPPPPSISGSPLKSALREPPGRISIFWRENETLRGRHGITEHWLGRKWNHPSRYDSSIRVWLCLKFVK</sequence>
<name>A0A8X6QJM0_NEPPI</name>
<protein>
    <submittedName>
        <fullName evidence="2">Uncharacterized protein</fullName>
    </submittedName>
</protein>